<dbReference type="EMBL" id="JAHCVI010000004">
    <property type="protein sequence ID" value="KAG7286499.1"/>
    <property type="molecule type" value="Genomic_DNA"/>
</dbReference>
<dbReference type="AlphaFoldDB" id="A0AAD4ES32"/>
<proteinExistence type="predicted"/>
<protein>
    <submittedName>
        <fullName evidence="1">Uncharacterized protein</fullName>
    </submittedName>
</protein>
<reference evidence="1" key="1">
    <citation type="submission" date="2023-02" db="EMBL/GenBank/DDBJ databases">
        <authorList>
            <person name="Palmer J.M."/>
        </authorList>
    </citation>
    <scope>NUCLEOTIDE SEQUENCE</scope>
    <source>
        <strain evidence="1">FW57</strain>
    </source>
</reference>
<dbReference type="Proteomes" id="UP001197093">
    <property type="component" value="Unassembled WGS sequence"/>
</dbReference>
<name>A0AAD4ES32_9PEZI</name>
<evidence type="ECO:0000313" key="2">
    <source>
        <dbReference type="Proteomes" id="UP001197093"/>
    </source>
</evidence>
<organism evidence="1 2">
    <name type="scientific">Staphylotrichum longicolle</name>
    <dbReference type="NCBI Taxonomy" id="669026"/>
    <lineage>
        <taxon>Eukaryota</taxon>
        <taxon>Fungi</taxon>
        <taxon>Dikarya</taxon>
        <taxon>Ascomycota</taxon>
        <taxon>Pezizomycotina</taxon>
        <taxon>Sordariomycetes</taxon>
        <taxon>Sordariomycetidae</taxon>
        <taxon>Sordariales</taxon>
        <taxon>Chaetomiaceae</taxon>
        <taxon>Staphylotrichum</taxon>
    </lineage>
</organism>
<gene>
    <name evidence="1" type="ORF">NEMBOFW57_008810</name>
</gene>
<accession>A0AAD4ES32</accession>
<keyword evidence="2" id="KW-1185">Reference proteome</keyword>
<sequence>MVVSHLADDVTAGTLLDEVVGPEMDKRWMQLEAKLQELMTPYQKGHPITYNHYFTETIQNVRDRRMEEERNETDMDYYASSDILDCMMAFYKKLKELLSPSRIMKMDGELLQRIAAESTSAVAQRELLSRKL</sequence>
<evidence type="ECO:0000313" key="1">
    <source>
        <dbReference type="EMBL" id="KAG7286499.1"/>
    </source>
</evidence>
<comment type="caution">
    <text evidence="1">The sequence shown here is derived from an EMBL/GenBank/DDBJ whole genome shotgun (WGS) entry which is preliminary data.</text>
</comment>